<gene>
    <name evidence="7" type="ORF">PPRIM_AZ9-3.1.T1720014</name>
</gene>
<dbReference type="PANTHER" id="PTHR11588">
    <property type="entry name" value="TUBULIN"/>
    <property type="match status" value="1"/>
</dbReference>
<dbReference type="SMART" id="SM00864">
    <property type="entry name" value="Tubulin"/>
    <property type="match status" value="1"/>
</dbReference>
<reference evidence="7" key="1">
    <citation type="submission" date="2021-01" db="EMBL/GenBank/DDBJ databases">
        <authorList>
            <consortium name="Genoscope - CEA"/>
            <person name="William W."/>
        </authorList>
    </citation>
    <scope>NUCLEOTIDE SEQUENCE</scope>
</reference>
<evidence type="ECO:0008006" key="9">
    <source>
        <dbReference type="Google" id="ProtNLM"/>
    </source>
</evidence>
<dbReference type="AlphaFoldDB" id="A0A8S1QKA4"/>
<dbReference type="InterPro" id="IPR003008">
    <property type="entry name" value="Tubulin_FtsZ_GTPase"/>
</dbReference>
<feature type="domain" description="Tubulin/FtsZ 2-layer sandwich" evidence="6">
    <location>
        <begin position="221"/>
        <end position="360"/>
    </location>
</feature>
<dbReference type="EMBL" id="CAJJDM010000181">
    <property type="protein sequence ID" value="CAD8116428.1"/>
    <property type="molecule type" value="Genomic_DNA"/>
</dbReference>
<dbReference type="GO" id="GO:0005874">
    <property type="term" value="C:microtubule"/>
    <property type="evidence" value="ECO:0007669"/>
    <property type="project" value="UniProtKB-KW"/>
</dbReference>
<dbReference type="InterPro" id="IPR000217">
    <property type="entry name" value="Tubulin"/>
</dbReference>
<proteinExistence type="inferred from homology"/>
<dbReference type="Pfam" id="PF00091">
    <property type="entry name" value="Tubulin"/>
    <property type="match status" value="1"/>
</dbReference>
<sequence>MEKEIQPNGLWLQGEKIEFCGKLFQKISSDKQYEKLMPRSLFIDFQPDEINEIQNSEYRGLFHPDNFIVDKQDSSKTFAKGFYKQEGEIIEKGMDRIRKFTINCSDLQGFFVFHSVGGGTGSGFGSLLLEQISINYPKKPVIGFSIFPSRIQSQNTYEPYNYMLTMNSLLEHTDVCAVLDNQAIFDTSKLLKFKQVNSLSHIIIYFSYTNGRKSFYKKIDDFQRKLVPYLPTHLLLCSYTPFITIDKSKIEQLHTAELSNAIFEPSNMLALCDPRYGKYMACSVFFRGDLSMNEIGGATSTLQQKKTIQFVDCCPRSVTFCLNKVIPCIFPNGELGKQRKSAFMIANSTSIQQVFSQLNNQFDEMFSKKCLCFRRNRRGIISIFQRKTQIFRIRLQRN</sequence>
<evidence type="ECO:0000256" key="2">
    <source>
        <dbReference type="ARBA" id="ARBA00022701"/>
    </source>
</evidence>
<evidence type="ECO:0000256" key="4">
    <source>
        <dbReference type="ARBA" id="ARBA00023134"/>
    </source>
</evidence>
<evidence type="ECO:0000313" key="8">
    <source>
        <dbReference type="Proteomes" id="UP000688137"/>
    </source>
</evidence>
<accession>A0A8S1QKA4</accession>
<dbReference type="InterPro" id="IPR017975">
    <property type="entry name" value="Tubulin_CS"/>
</dbReference>
<evidence type="ECO:0000256" key="3">
    <source>
        <dbReference type="ARBA" id="ARBA00022741"/>
    </source>
</evidence>
<name>A0A8S1QKA4_PARPR</name>
<keyword evidence="3" id="KW-0547">Nucleotide-binding</keyword>
<evidence type="ECO:0000256" key="1">
    <source>
        <dbReference type="ARBA" id="ARBA00009636"/>
    </source>
</evidence>
<dbReference type="PROSITE" id="PS00227">
    <property type="entry name" value="TUBULIN"/>
    <property type="match status" value="1"/>
</dbReference>
<evidence type="ECO:0000259" key="5">
    <source>
        <dbReference type="SMART" id="SM00864"/>
    </source>
</evidence>
<comment type="caution">
    <text evidence="7">The sequence shown here is derived from an EMBL/GenBank/DDBJ whole genome shotgun (WGS) entry which is preliminary data.</text>
</comment>
<dbReference type="GO" id="GO:0005525">
    <property type="term" value="F:GTP binding"/>
    <property type="evidence" value="ECO:0007669"/>
    <property type="project" value="UniProtKB-KW"/>
</dbReference>
<dbReference type="Pfam" id="PF03953">
    <property type="entry name" value="Tubulin_C"/>
    <property type="match status" value="1"/>
</dbReference>
<comment type="similarity">
    <text evidence="1">Belongs to the tubulin family.</text>
</comment>
<evidence type="ECO:0000259" key="6">
    <source>
        <dbReference type="SMART" id="SM00865"/>
    </source>
</evidence>
<protein>
    <recommendedName>
        <fullName evidence="9">Tubulin alpha chain</fullName>
    </recommendedName>
</protein>
<organism evidence="7 8">
    <name type="scientific">Paramecium primaurelia</name>
    <dbReference type="NCBI Taxonomy" id="5886"/>
    <lineage>
        <taxon>Eukaryota</taxon>
        <taxon>Sar</taxon>
        <taxon>Alveolata</taxon>
        <taxon>Ciliophora</taxon>
        <taxon>Intramacronucleata</taxon>
        <taxon>Oligohymenophorea</taxon>
        <taxon>Peniculida</taxon>
        <taxon>Parameciidae</taxon>
        <taxon>Paramecium</taxon>
    </lineage>
</organism>
<evidence type="ECO:0000313" key="7">
    <source>
        <dbReference type="EMBL" id="CAD8116428.1"/>
    </source>
</evidence>
<keyword evidence="4" id="KW-0342">GTP-binding</keyword>
<keyword evidence="8" id="KW-1185">Reference proteome</keyword>
<dbReference type="InterPro" id="IPR018316">
    <property type="entry name" value="Tubulin/FtsZ_2-layer-sand-dom"/>
</dbReference>
<keyword evidence="2" id="KW-0493">Microtubule</keyword>
<dbReference type="SMART" id="SM00865">
    <property type="entry name" value="Tubulin_C"/>
    <property type="match status" value="1"/>
</dbReference>
<feature type="domain" description="Tubulin/FtsZ GTPase" evidence="5">
    <location>
        <begin position="20"/>
        <end position="207"/>
    </location>
</feature>
<dbReference type="Proteomes" id="UP000688137">
    <property type="component" value="Unassembled WGS sequence"/>
</dbReference>
<dbReference type="GO" id="GO:0007017">
    <property type="term" value="P:microtubule-based process"/>
    <property type="evidence" value="ECO:0007669"/>
    <property type="project" value="InterPro"/>
</dbReference>